<dbReference type="AlphaFoldDB" id="X0U9X6"/>
<dbReference type="InterPro" id="IPR006139">
    <property type="entry name" value="D-isomer_2_OHA_DH_cat_dom"/>
</dbReference>
<protein>
    <recommendedName>
        <fullName evidence="1">D-isomer specific 2-hydroxyacid dehydrogenase catalytic domain-containing protein</fullName>
    </recommendedName>
</protein>
<dbReference type="EMBL" id="BARS01018684">
    <property type="protein sequence ID" value="GAF97152.1"/>
    <property type="molecule type" value="Genomic_DNA"/>
</dbReference>
<comment type="caution">
    <text evidence="2">The sequence shown here is derived from an EMBL/GenBank/DDBJ whole genome shotgun (WGS) entry which is preliminary data.</text>
</comment>
<organism evidence="2">
    <name type="scientific">marine sediment metagenome</name>
    <dbReference type="NCBI Taxonomy" id="412755"/>
    <lineage>
        <taxon>unclassified sequences</taxon>
        <taxon>metagenomes</taxon>
        <taxon>ecological metagenomes</taxon>
    </lineage>
</organism>
<feature type="non-terminal residue" evidence="2">
    <location>
        <position position="100"/>
    </location>
</feature>
<sequence length="100" mass="10826">MPEADVVAVGQDEVAEALFSADIFCGHPKVPVDWDRVVRQSRLRWIQSSAAGMDHCLVPSVIASDITVTSASAVLADQVAEHAICLITAWHRGLPVFFRA</sequence>
<dbReference type="SUPFAM" id="SSF52283">
    <property type="entry name" value="Formate/glycerate dehydrogenase catalytic domain-like"/>
    <property type="match status" value="1"/>
</dbReference>
<reference evidence="2" key="1">
    <citation type="journal article" date="2014" name="Front. Microbiol.">
        <title>High frequency of phylogenetically diverse reductive dehalogenase-homologous genes in deep subseafloor sedimentary metagenomes.</title>
        <authorList>
            <person name="Kawai M."/>
            <person name="Futagami T."/>
            <person name="Toyoda A."/>
            <person name="Takaki Y."/>
            <person name="Nishi S."/>
            <person name="Hori S."/>
            <person name="Arai W."/>
            <person name="Tsubouchi T."/>
            <person name="Morono Y."/>
            <person name="Uchiyama I."/>
            <person name="Ito T."/>
            <person name="Fujiyama A."/>
            <person name="Inagaki F."/>
            <person name="Takami H."/>
        </authorList>
    </citation>
    <scope>NUCLEOTIDE SEQUENCE</scope>
    <source>
        <strain evidence="2">Expedition CK06-06</strain>
    </source>
</reference>
<name>X0U9X6_9ZZZZ</name>
<dbReference type="Gene3D" id="3.40.50.720">
    <property type="entry name" value="NAD(P)-binding Rossmann-like Domain"/>
    <property type="match status" value="1"/>
</dbReference>
<dbReference type="GO" id="GO:0051287">
    <property type="term" value="F:NAD binding"/>
    <property type="evidence" value="ECO:0007669"/>
    <property type="project" value="InterPro"/>
</dbReference>
<dbReference type="GO" id="GO:0016616">
    <property type="term" value="F:oxidoreductase activity, acting on the CH-OH group of donors, NAD or NADP as acceptor"/>
    <property type="evidence" value="ECO:0007669"/>
    <property type="project" value="InterPro"/>
</dbReference>
<gene>
    <name evidence="2" type="ORF">S01H1_30368</name>
</gene>
<dbReference type="Pfam" id="PF00389">
    <property type="entry name" value="2-Hacid_dh"/>
    <property type="match status" value="1"/>
</dbReference>
<feature type="domain" description="D-isomer specific 2-hydroxyacid dehydrogenase catalytic" evidence="1">
    <location>
        <begin position="11"/>
        <end position="83"/>
    </location>
</feature>
<proteinExistence type="predicted"/>
<accession>X0U9X6</accession>
<evidence type="ECO:0000259" key="1">
    <source>
        <dbReference type="Pfam" id="PF00389"/>
    </source>
</evidence>
<evidence type="ECO:0000313" key="2">
    <source>
        <dbReference type="EMBL" id="GAF97152.1"/>
    </source>
</evidence>